<reference evidence="2 3" key="1">
    <citation type="journal article" date="2016" name="Nat. Commun.">
        <title>Thousands of microbial genomes shed light on interconnected biogeochemical processes in an aquifer system.</title>
        <authorList>
            <person name="Anantharaman K."/>
            <person name="Brown C.T."/>
            <person name="Hug L.A."/>
            <person name="Sharon I."/>
            <person name="Castelle C.J."/>
            <person name="Probst A.J."/>
            <person name="Thomas B.C."/>
            <person name="Singh A."/>
            <person name="Wilkins M.J."/>
            <person name="Karaoz U."/>
            <person name="Brodie E.L."/>
            <person name="Williams K.H."/>
            <person name="Hubbard S.S."/>
            <person name="Banfield J.F."/>
        </authorList>
    </citation>
    <scope>NUCLEOTIDE SEQUENCE [LARGE SCALE GENOMIC DNA]</scope>
</reference>
<gene>
    <name evidence="2" type="ORF">A2785_01300</name>
</gene>
<dbReference type="EMBL" id="MHCI01000018">
    <property type="protein sequence ID" value="OGY16210.1"/>
    <property type="molecule type" value="Genomic_DNA"/>
</dbReference>
<dbReference type="InterPro" id="IPR051404">
    <property type="entry name" value="TA_system_antitoxin"/>
</dbReference>
<dbReference type="Gene3D" id="3.30.160.250">
    <property type="match status" value="1"/>
</dbReference>
<name>A0A1G1VLC3_9BACT</name>
<feature type="domain" description="HicB-like antitoxin of toxin-antitoxin system" evidence="1">
    <location>
        <begin position="10"/>
        <end position="57"/>
    </location>
</feature>
<accession>A0A1G1VLC3</accession>
<evidence type="ECO:0000313" key="3">
    <source>
        <dbReference type="Proteomes" id="UP000179069"/>
    </source>
</evidence>
<evidence type="ECO:0000313" key="2">
    <source>
        <dbReference type="EMBL" id="OGY16210.1"/>
    </source>
</evidence>
<sequence>MKKVVKDLQFKILIEQDEDGWYVASVPELPGCYTQGKTVEQVRKRIREAIQLILESEPQLKKEKLRHPKATPQFFGVEDISIRHA</sequence>
<dbReference type="Proteomes" id="UP000179069">
    <property type="component" value="Unassembled WGS sequence"/>
</dbReference>
<dbReference type="PANTHER" id="PTHR34504">
    <property type="entry name" value="ANTITOXIN HICB"/>
    <property type="match status" value="1"/>
</dbReference>
<dbReference type="Pfam" id="PF15919">
    <property type="entry name" value="HicB_lk_antitox"/>
    <property type="match status" value="1"/>
</dbReference>
<dbReference type="PANTHER" id="PTHR34504:SF2">
    <property type="entry name" value="UPF0150 PROTEIN SSL0259"/>
    <property type="match status" value="1"/>
</dbReference>
<dbReference type="InterPro" id="IPR031807">
    <property type="entry name" value="HicB-like"/>
</dbReference>
<dbReference type="AlphaFoldDB" id="A0A1G1VLC3"/>
<comment type="caution">
    <text evidence="2">The sequence shown here is derived from an EMBL/GenBank/DDBJ whole genome shotgun (WGS) entry which is preliminary data.</text>
</comment>
<proteinExistence type="predicted"/>
<evidence type="ECO:0000259" key="1">
    <source>
        <dbReference type="Pfam" id="PF15919"/>
    </source>
</evidence>
<organism evidence="2 3">
    <name type="scientific">Candidatus Chisholmbacteria bacterium RIFCSPHIGHO2_01_FULL_49_18</name>
    <dbReference type="NCBI Taxonomy" id="1797590"/>
    <lineage>
        <taxon>Bacteria</taxon>
        <taxon>Candidatus Chisholmiibacteriota</taxon>
    </lineage>
</organism>
<dbReference type="SUPFAM" id="SSF143100">
    <property type="entry name" value="TTHA1013/TTHA0281-like"/>
    <property type="match status" value="1"/>
</dbReference>
<dbReference type="InterPro" id="IPR035069">
    <property type="entry name" value="TTHA1013/TTHA0281-like"/>
</dbReference>
<protein>
    <recommendedName>
        <fullName evidence="1">HicB-like antitoxin of toxin-antitoxin system domain-containing protein</fullName>
    </recommendedName>
</protein>